<dbReference type="Proteomes" id="UP000029590">
    <property type="component" value="Unassembled WGS sequence"/>
</dbReference>
<accession>A0AAW3F9C0</accession>
<reference evidence="2 3" key="1">
    <citation type="submission" date="2014-04" db="EMBL/GenBank/DDBJ databases">
        <authorList>
            <person name="Bishop-Lilly K.A."/>
            <person name="Broomall S.M."/>
            <person name="Chain P.S."/>
            <person name="Chertkov O."/>
            <person name="Coyne S.R."/>
            <person name="Daligault H.E."/>
            <person name="Davenport K.W."/>
            <person name="Erkkila T."/>
            <person name="Frey K.G."/>
            <person name="Gibbons H.S."/>
            <person name="Gu W."/>
            <person name="Jaissle J."/>
            <person name="Johnson S.L."/>
            <person name="Koroleva G.I."/>
            <person name="Ladner J.T."/>
            <person name="Lo C.-C."/>
            <person name="Minogue T.D."/>
            <person name="Munk C."/>
            <person name="Palacios G.F."/>
            <person name="Redden C.L."/>
            <person name="Rosenzweig C.N."/>
            <person name="Scholz M.B."/>
            <person name="Teshima H."/>
            <person name="Xu Y."/>
        </authorList>
    </citation>
    <scope>NUCLEOTIDE SEQUENCE [LARGE SCALE GENOMIC DNA]</scope>
    <source>
        <strain evidence="3">gladioli</strain>
    </source>
</reference>
<comment type="caution">
    <text evidence="2">The sequence shown here is derived from an EMBL/GenBank/DDBJ whole genome shotgun (WGS) entry which is preliminary data.</text>
</comment>
<feature type="chain" id="PRO_5043856505" description="Lipoprotein" evidence="1">
    <location>
        <begin position="22"/>
        <end position="188"/>
    </location>
</feature>
<evidence type="ECO:0000256" key="1">
    <source>
        <dbReference type="SAM" id="SignalP"/>
    </source>
</evidence>
<protein>
    <recommendedName>
        <fullName evidence="4">Lipoprotein</fullName>
    </recommendedName>
</protein>
<sequence>MHVLKPLSHLMLRKHLFACIAASGVFLSACGDNDSQATEQASSQTTTAPAKAKELSSDMATAWVRAVDSRKTDDGSTVSQVLAYVQAKRPSRFKYRALTGGDDIGYSGATGEPDSVSITYWIGSKRGEGDSYVDLGYDMTPQGQVIPPSGKTTPAILALEGGKQSFLKWIDNAYDEDCRDMETHKLTC</sequence>
<gene>
    <name evidence="2" type="ORF">DM48_8080</name>
</gene>
<evidence type="ECO:0000313" key="3">
    <source>
        <dbReference type="Proteomes" id="UP000029590"/>
    </source>
</evidence>
<proteinExistence type="predicted"/>
<evidence type="ECO:0008006" key="4">
    <source>
        <dbReference type="Google" id="ProtNLM"/>
    </source>
</evidence>
<evidence type="ECO:0000313" key="2">
    <source>
        <dbReference type="EMBL" id="KGC19971.1"/>
    </source>
</evidence>
<keyword evidence="1" id="KW-0732">Signal</keyword>
<dbReference type="EMBL" id="JPGG01000014">
    <property type="protein sequence ID" value="KGC19971.1"/>
    <property type="molecule type" value="Genomic_DNA"/>
</dbReference>
<feature type="signal peptide" evidence="1">
    <location>
        <begin position="1"/>
        <end position="21"/>
    </location>
</feature>
<dbReference type="PROSITE" id="PS51257">
    <property type="entry name" value="PROKAR_LIPOPROTEIN"/>
    <property type="match status" value="1"/>
</dbReference>
<organism evidence="2 3">
    <name type="scientific">Burkholderia gladioli</name>
    <name type="common">Pseudomonas marginata</name>
    <name type="synonym">Phytomonas marginata</name>
    <dbReference type="NCBI Taxonomy" id="28095"/>
    <lineage>
        <taxon>Bacteria</taxon>
        <taxon>Pseudomonadati</taxon>
        <taxon>Pseudomonadota</taxon>
        <taxon>Betaproteobacteria</taxon>
        <taxon>Burkholderiales</taxon>
        <taxon>Burkholderiaceae</taxon>
        <taxon>Burkholderia</taxon>
    </lineage>
</organism>
<dbReference type="RefSeq" id="WP_144417602.1">
    <property type="nucleotide sequence ID" value="NZ_CADEVY010000012.1"/>
</dbReference>
<name>A0AAW3F9C0_BURGA</name>
<dbReference type="AlphaFoldDB" id="A0AAW3F9C0"/>